<protein>
    <recommendedName>
        <fullName evidence="3">Branchpoint-bridging protein</fullName>
    </recommendedName>
</protein>
<dbReference type="GO" id="GO:0000398">
    <property type="term" value="P:mRNA splicing, via spliceosome"/>
    <property type="evidence" value="ECO:0007669"/>
    <property type="project" value="UniProtKB-UniRule"/>
</dbReference>
<dbReference type="GeneID" id="7829156"/>
<feature type="compositionally biased region" description="Polar residues" evidence="4">
    <location>
        <begin position="587"/>
        <end position="596"/>
    </location>
</feature>
<feature type="compositionally biased region" description="Gly residues" evidence="4">
    <location>
        <begin position="94"/>
        <end position="106"/>
    </location>
</feature>
<dbReference type="PANTHER" id="PTHR11208:SF45">
    <property type="entry name" value="SPLICING FACTOR 1"/>
    <property type="match status" value="1"/>
</dbReference>
<organism evidence="6 7">
    <name type="scientific">Tetrahymena thermophila (strain SB210)</name>
    <dbReference type="NCBI Taxonomy" id="312017"/>
    <lineage>
        <taxon>Eukaryota</taxon>
        <taxon>Sar</taxon>
        <taxon>Alveolata</taxon>
        <taxon>Ciliophora</taxon>
        <taxon>Intramacronucleata</taxon>
        <taxon>Oligohymenophorea</taxon>
        <taxon>Hymenostomatida</taxon>
        <taxon>Tetrahymenina</taxon>
        <taxon>Tetrahymenidae</taxon>
        <taxon>Tetrahymena</taxon>
    </lineage>
</organism>
<gene>
    <name evidence="6" type="ORF">TTHERM_00051720</name>
</gene>
<dbReference type="InterPro" id="IPR036612">
    <property type="entry name" value="KH_dom_type_1_sf"/>
</dbReference>
<accession>Q23D17</accession>
<dbReference type="GO" id="GO:0048024">
    <property type="term" value="P:regulation of mRNA splicing, via spliceosome"/>
    <property type="evidence" value="ECO:0007669"/>
    <property type="project" value="TreeGrafter"/>
</dbReference>
<feature type="region of interest" description="Disordered" evidence="4">
    <location>
        <begin position="1"/>
        <end position="201"/>
    </location>
</feature>
<name>Q23D17_TETTS</name>
<keyword evidence="1 2" id="KW-0694">RNA-binding</keyword>
<dbReference type="KEGG" id="tet:TTHERM_00051720"/>
<feature type="region of interest" description="Disordered" evidence="4">
    <location>
        <begin position="487"/>
        <end position="537"/>
    </location>
</feature>
<dbReference type="InterPro" id="IPR004088">
    <property type="entry name" value="KH_dom_type_1"/>
</dbReference>
<dbReference type="SMART" id="SM00322">
    <property type="entry name" value="KH"/>
    <property type="match status" value="3"/>
</dbReference>
<dbReference type="InterPro" id="IPR045071">
    <property type="entry name" value="BBP-like"/>
</dbReference>
<keyword evidence="3" id="KW-0862">Zinc</keyword>
<feature type="compositionally biased region" description="Low complexity" evidence="4">
    <location>
        <begin position="63"/>
        <end position="85"/>
    </location>
</feature>
<feature type="region of interest" description="Disordered" evidence="4">
    <location>
        <begin position="392"/>
        <end position="418"/>
    </location>
</feature>
<dbReference type="GO" id="GO:0045131">
    <property type="term" value="F:pre-mRNA branch point binding"/>
    <property type="evidence" value="ECO:0007669"/>
    <property type="project" value="UniProtKB-UniRule"/>
</dbReference>
<dbReference type="CDD" id="cd00105">
    <property type="entry name" value="KH-I"/>
    <property type="match status" value="2"/>
</dbReference>
<dbReference type="EMBL" id="GG662712">
    <property type="protein sequence ID" value="EAR94482.1"/>
    <property type="molecule type" value="Genomic_DNA"/>
</dbReference>
<dbReference type="OrthoDB" id="313257at2759"/>
<dbReference type="RefSeq" id="XP_001014869.1">
    <property type="nucleotide sequence ID" value="XM_001014869.2"/>
</dbReference>
<dbReference type="PROSITE" id="PS50084">
    <property type="entry name" value="KH_TYPE_1"/>
    <property type="match status" value="3"/>
</dbReference>
<feature type="compositionally biased region" description="Low complexity" evidence="4">
    <location>
        <begin position="393"/>
        <end position="416"/>
    </location>
</feature>
<dbReference type="Pfam" id="PF00013">
    <property type="entry name" value="KH_1"/>
    <property type="match status" value="2"/>
</dbReference>
<dbReference type="InterPro" id="IPR055256">
    <property type="entry name" value="KH_1_KHDC4/BBP-like"/>
</dbReference>
<comment type="subcellular location">
    <subcellularLocation>
        <location evidence="3">Nucleus</location>
    </subcellularLocation>
</comment>
<feature type="compositionally biased region" description="Low complexity" evidence="4">
    <location>
        <begin position="573"/>
        <end position="584"/>
    </location>
</feature>
<keyword evidence="7" id="KW-1185">Reference proteome</keyword>
<dbReference type="InterPro" id="IPR004087">
    <property type="entry name" value="KH_dom"/>
</dbReference>
<proteinExistence type="inferred from homology"/>
<dbReference type="GO" id="GO:0008270">
    <property type="term" value="F:zinc ion binding"/>
    <property type="evidence" value="ECO:0007669"/>
    <property type="project" value="UniProtKB-UniRule"/>
</dbReference>
<evidence type="ECO:0000256" key="4">
    <source>
        <dbReference type="SAM" id="MobiDB-lite"/>
    </source>
</evidence>
<feature type="compositionally biased region" description="Basic and acidic residues" evidence="4">
    <location>
        <begin position="23"/>
        <end position="48"/>
    </location>
</feature>
<dbReference type="Pfam" id="PF22675">
    <property type="entry name" value="KH-I_KHDC4-BBP"/>
    <property type="match status" value="1"/>
</dbReference>
<comment type="similarity">
    <text evidence="3">Belongs to the BBP/SF1 family.</text>
</comment>
<dbReference type="AlphaFoldDB" id="Q23D17"/>
<feature type="compositionally biased region" description="Polar residues" evidence="4">
    <location>
        <begin position="146"/>
        <end position="162"/>
    </location>
</feature>
<dbReference type="GO" id="GO:0005681">
    <property type="term" value="C:spliceosomal complex"/>
    <property type="evidence" value="ECO:0007669"/>
    <property type="project" value="UniProtKB-KW"/>
</dbReference>
<feature type="compositionally biased region" description="Low complexity" evidence="4">
    <location>
        <begin position="610"/>
        <end position="628"/>
    </location>
</feature>
<dbReference type="eggNOG" id="KOG0119">
    <property type="taxonomic scope" value="Eukaryota"/>
</dbReference>
<reference evidence="7" key="1">
    <citation type="journal article" date="2006" name="PLoS Biol.">
        <title>Macronuclear genome sequence of the ciliate Tetrahymena thermophila, a model eukaryote.</title>
        <authorList>
            <person name="Eisen J.A."/>
            <person name="Coyne R.S."/>
            <person name="Wu M."/>
            <person name="Wu D."/>
            <person name="Thiagarajan M."/>
            <person name="Wortman J.R."/>
            <person name="Badger J.H."/>
            <person name="Ren Q."/>
            <person name="Amedeo P."/>
            <person name="Jones K.M."/>
            <person name="Tallon L.J."/>
            <person name="Delcher A.L."/>
            <person name="Salzberg S.L."/>
            <person name="Silva J.C."/>
            <person name="Haas B.J."/>
            <person name="Majoros W.H."/>
            <person name="Farzad M."/>
            <person name="Carlton J.M."/>
            <person name="Smith R.K. Jr."/>
            <person name="Garg J."/>
            <person name="Pearlman R.E."/>
            <person name="Karrer K.M."/>
            <person name="Sun L."/>
            <person name="Manning G."/>
            <person name="Elde N.C."/>
            <person name="Turkewitz A.P."/>
            <person name="Asai D.J."/>
            <person name="Wilkes D.E."/>
            <person name="Wang Y."/>
            <person name="Cai H."/>
            <person name="Collins K."/>
            <person name="Stewart B.A."/>
            <person name="Lee S.R."/>
            <person name="Wilamowska K."/>
            <person name="Weinberg Z."/>
            <person name="Ruzzo W.L."/>
            <person name="Wloga D."/>
            <person name="Gaertig J."/>
            <person name="Frankel J."/>
            <person name="Tsao C.-C."/>
            <person name="Gorovsky M.A."/>
            <person name="Keeling P.J."/>
            <person name="Waller R.F."/>
            <person name="Patron N.J."/>
            <person name="Cherry J.M."/>
            <person name="Stover N.A."/>
            <person name="Krieger C.J."/>
            <person name="del Toro C."/>
            <person name="Ryder H.F."/>
            <person name="Williamson S.C."/>
            <person name="Barbeau R.A."/>
            <person name="Hamilton E.P."/>
            <person name="Orias E."/>
        </authorList>
    </citation>
    <scope>NUCLEOTIDE SEQUENCE [LARGE SCALE GENOMIC DNA]</scope>
    <source>
        <strain evidence="7">SB210</strain>
    </source>
</reference>
<keyword evidence="3" id="KW-0508">mRNA splicing</keyword>
<dbReference type="Gene3D" id="3.30.1370.10">
    <property type="entry name" value="K Homology domain, type 1"/>
    <property type="match status" value="3"/>
</dbReference>
<keyword evidence="3" id="KW-0863">Zinc-finger</keyword>
<dbReference type="GO" id="GO:0003729">
    <property type="term" value="F:mRNA binding"/>
    <property type="evidence" value="ECO:0007669"/>
    <property type="project" value="TreeGrafter"/>
</dbReference>
<keyword evidence="3" id="KW-0479">Metal-binding</keyword>
<dbReference type="InParanoid" id="Q23D17"/>
<feature type="compositionally biased region" description="Low complexity" evidence="4">
    <location>
        <begin position="189"/>
        <end position="198"/>
    </location>
</feature>
<feature type="compositionally biased region" description="Basic residues" evidence="4">
    <location>
        <begin position="1"/>
        <end position="20"/>
    </location>
</feature>
<dbReference type="SUPFAM" id="SSF54791">
    <property type="entry name" value="Eukaryotic type KH-domain (KH-domain type I)"/>
    <property type="match status" value="3"/>
</dbReference>
<keyword evidence="3" id="KW-0507">mRNA processing</keyword>
<evidence type="ECO:0000256" key="3">
    <source>
        <dbReference type="RuleBase" id="RU367126"/>
    </source>
</evidence>
<evidence type="ECO:0000313" key="6">
    <source>
        <dbReference type="EMBL" id="EAR94482.1"/>
    </source>
</evidence>
<sequence length="711" mass="79942">MRHSSSKSRSRSKGNKRGGQKRSSQDRGSYKRSFSRSDSRGKDSKRGGGDFNSRRRNKFSDPSQNGGSSQRGGFSSGFNDSNSNQRNDDRGYQSGNGGFGSKGGQQYGSRNDNGYKGDQNGNGGFSYNNVRNSQGPNMNEDIDRILQNSKPESSYNRNQYDRSSNGVGFNNNFSGNSGQGSSYDNYQISTSSLRQSSSKTFRKVPIPQDGKFNYIGLIIGPKGSKQKQLEEMTHCKILIRGKGSQKQGAPQQPDDNEDLHVLIEADSEMNANKAMKEIENIIFMDDDQKVKLRDQQLKSNYNGGQQHRPDGQYNNNNDRQTFIQIPKDVVGLVIGKKGETIKQIKEKSGADKVYMQPENQRNQQDDSYQNLIVEGSASQVERVRELVNDIKNQQQQKKQGYNDNFNNNNFNNRGGNQKQEARIEMEIPANLAGLVIGSKGSTLQQVGSETRTRCQINQNNNDNRKILIIVGNTEEDCQRAKEIFQEKMNSRMAGNQNDRDNNQRGGGFNNRGNNNSSRGGGRTFNNRRPRKNADDDEIVEAYQFESYPTYNLEEQMMHSQQMLLNMQNFYNQQGQYPPQQQVPPAYGNQQQQQPSDSYAVDSKPGQSTDNLTNTNISTSENNTVNSISPQPQQQAATTEFQQYPQPYGQAPGYDPNQVQMQISQYLQYQQMYLQTQSYTGPVIEEVLADGTIVSLSQNADDKKKGKRGGRR</sequence>
<keyword evidence="3" id="KW-0539">Nucleus</keyword>
<dbReference type="STRING" id="312017.Q23D17"/>
<feature type="compositionally biased region" description="Polar residues" evidence="4">
    <location>
        <begin position="629"/>
        <end position="639"/>
    </location>
</feature>
<comment type="function">
    <text evidence="3">Necessary for the splicing of pre-mRNA. Has a role in the recognition of the branch site (5'-UACUAAC-3'), the pyrimidine tract and the 3'-splice site at the 3'-end of introns.</text>
</comment>
<feature type="domain" description="K Homology" evidence="5">
    <location>
        <begin position="198"/>
        <end position="283"/>
    </location>
</feature>
<dbReference type="Proteomes" id="UP000009168">
    <property type="component" value="Unassembled WGS sequence"/>
</dbReference>
<evidence type="ECO:0000256" key="2">
    <source>
        <dbReference type="PROSITE-ProRule" id="PRU00117"/>
    </source>
</evidence>
<feature type="compositionally biased region" description="Polar residues" evidence="4">
    <location>
        <begin position="125"/>
        <end position="137"/>
    </location>
</feature>
<feature type="domain" description="K Homology" evidence="5">
    <location>
        <begin position="419"/>
        <end position="489"/>
    </location>
</feature>
<dbReference type="PANTHER" id="PTHR11208">
    <property type="entry name" value="RNA-BINDING PROTEIN RELATED"/>
    <property type="match status" value="1"/>
</dbReference>
<feature type="region of interest" description="Disordered" evidence="4">
    <location>
        <begin position="573"/>
        <end position="639"/>
    </location>
</feature>
<keyword evidence="3" id="KW-0747">Spliceosome</keyword>
<feature type="compositionally biased region" description="Low complexity" evidence="4">
    <location>
        <begin position="163"/>
        <end position="182"/>
    </location>
</feature>
<evidence type="ECO:0000256" key="1">
    <source>
        <dbReference type="ARBA" id="ARBA00022884"/>
    </source>
</evidence>
<evidence type="ECO:0000313" key="7">
    <source>
        <dbReference type="Proteomes" id="UP000009168"/>
    </source>
</evidence>
<dbReference type="HOGENOM" id="CLU_388587_0_0_1"/>
<feature type="domain" description="K Homology" evidence="5">
    <location>
        <begin position="317"/>
        <end position="392"/>
    </location>
</feature>
<evidence type="ECO:0000259" key="5">
    <source>
        <dbReference type="SMART" id="SM00322"/>
    </source>
</evidence>